<dbReference type="InterPro" id="IPR002557">
    <property type="entry name" value="Chitin-bd_dom"/>
</dbReference>
<evidence type="ECO:0000259" key="1">
    <source>
        <dbReference type="PROSITE" id="PS50940"/>
    </source>
</evidence>
<dbReference type="SMART" id="SM00494">
    <property type="entry name" value="ChtBD2"/>
    <property type="match status" value="3"/>
</dbReference>
<organism evidence="2 3">
    <name type="scientific">Candidula unifasciata</name>
    <dbReference type="NCBI Taxonomy" id="100452"/>
    <lineage>
        <taxon>Eukaryota</taxon>
        <taxon>Metazoa</taxon>
        <taxon>Spiralia</taxon>
        <taxon>Lophotrochozoa</taxon>
        <taxon>Mollusca</taxon>
        <taxon>Gastropoda</taxon>
        <taxon>Heterobranchia</taxon>
        <taxon>Euthyneura</taxon>
        <taxon>Panpulmonata</taxon>
        <taxon>Eupulmonata</taxon>
        <taxon>Stylommatophora</taxon>
        <taxon>Helicina</taxon>
        <taxon>Helicoidea</taxon>
        <taxon>Geomitridae</taxon>
        <taxon>Candidula</taxon>
    </lineage>
</organism>
<dbReference type="Proteomes" id="UP000678393">
    <property type="component" value="Unassembled WGS sequence"/>
</dbReference>
<feature type="domain" description="Chitin-binding type-2" evidence="1">
    <location>
        <begin position="21"/>
        <end position="81"/>
    </location>
</feature>
<protein>
    <recommendedName>
        <fullName evidence="1">Chitin-binding type-2 domain-containing protein</fullName>
    </recommendedName>
</protein>
<accession>A0A8S3ZAJ1</accession>
<proteinExistence type="predicted"/>
<reference evidence="2" key="1">
    <citation type="submission" date="2021-04" db="EMBL/GenBank/DDBJ databases">
        <authorList>
            <consortium name="Molecular Ecology Group"/>
        </authorList>
    </citation>
    <scope>NUCLEOTIDE SEQUENCE</scope>
</reference>
<evidence type="ECO:0000313" key="2">
    <source>
        <dbReference type="EMBL" id="CAG5126209.1"/>
    </source>
</evidence>
<dbReference type="EMBL" id="CAJHNH020002291">
    <property type="protein sequence ID" value="CAG5126209.1"/>
    <property type="molecule type" value="Genomic_DNA"/>
</dbReference>
<dbReference type="Pfam" id="PF01607">
    <property type="entry name" value="CBM_14"/>
    <property type="match status" value="1"/>
</dbReference>
<dbReference type="GO" id="GO:0008061">
    <property type="term" value="F:chitin binding"/>
    <property type="evidence" value="ECO:0007669"/>
    <property type="project" value="InterPro"/>
</dbReference>
<dbReference type="GO" id="GO:0005576">
    <property type="term" value="C:extracellular region"/>
    <property type="evidence" value="ECO:0007669"/>
    <property type="project" value="InterPro"/>
</dbReference>
<evidence type="ECO:0000313" key="3">
    <source>
        <dbReference type="Proteomes" id="UP000678393"/>
    </source>
</evidence>
<dbReference type="SUPFAM" id="SSF57625">
    <property type="entry name" value="Invertebrate chitin-binding proteins"/>
    <property type="match status" value="2"/>
</dbReference>
<keyword evidence="3" id="KW-1185">Reference proteome</keyword>
<dbReference type="AlphaFoldDB" id="A0A8S3ZAJ1"/>
<comment type="caution">
    <text evidence="2">The sequence shown here is derived from an EMBL/GenBank/DDBJ whole genome shotgun (WGS) entry which is preliminary data.</text>
</comment>
<gene>
    <name evidence="2" type="ORF">CUNI_LOCUS11767</name>
</gene>
<dbReference type="InterPro" id="IPR036508">
    <property type="entry name" value="Chitin-bd_dom_sf"/>
</dbReference>
<dbReference type="OrthoDB" id="6020543at2759"/>
<sequence>TLSVPQVPAISTTTTALPYSSTICRQNPQLVLTKRDNCAQFYNCSRPNSLLGSFVDECPVGELFHSTKRQCLSHQEVVCQGRYEPKQVCKLLVTLNIFCLNYFRCGPQDIGVEFSGVTFKMEECPYPLLFSNGLCHSYKTLRKCSENVSRCIVDSADTCPDNPQHTCIPCELRYPSCLGAPDGLMHYPGRLFTPDFINCDQGRTLSILKCVRSVFDPDARRCGLKLETVVTEAQRNTVSFCRKYPQAIIPHPTHCGQFFNCSHPAERGLQGKPHLQECRYLRLFDSNVRSCENFIKVLKTTGCGTKFQPKHYCDQASVCPSPQFPTCDQCRKALPSCENQTNGIHGNPPGGGITRGFMYCVEGRVLATSLCSSGTMYHESKKLCLASSQSPGRR</sequence>
<feature type="non-terminal residue" evidence="2">
    <location>
        <position position="394"/>
    </location>
</feature>
<feature type="domain" description="Chitin-binding type-2" evidence="1">
    <location>
        <begin position="238"/>
        <end position="305"/>
    </location>
</feature>
<dbReference type="PROSITE" id="PS50940">
    <property type="entry name" value="CHIT_BIND_II"/>
    <property type="match status" value="2"/>
</dbReference>
<name>A0A8S3ZAJ1_9EUPU</name>